<evidence type="ECO:0000313" key="2">
    <source>
        <dbReference type="EMBL" id="OSD03967.1"/>
    </source>
</evidence>
<dbReference type="EMBL" id="KZ084098">
    <property type="protein sequence ID" value="OSD03967.1"/>
    <property type="molecule type" value="Genomic_DNA"/>
</dbReference>
<organism evidence="2 3">
    <name type="scientific">Trametes coccinea (strain BRFM310)</name>
    <name type="common">Pycnoporus coccineus</name>
    <dbReference type="NCBI Taxonomy" id="1353009"/>
    <lineage>
        <taxon>Eukaryota</taxon>
        <taxon>Fungi</taxon>
        <taxon>Dikarya</taxon>
        <taxon>Basidiomycota</taxon>
        <taxon>Agaricomycotina</taxon>
        <taxon>Agaricomycetes</taxon>
        <taxon>Polyporales</taxon>
        <taxon>Polyporaceae</taxon>
        <taxon>Trametes</taxon>
    </lineage>
</organism>
<dbReference type="Gene3D" id="3.30.710.10">
    <property type="entry name" value="Potassium Channel Kv1.1, Chain A"/>
    <property type="match status" value="1"/>
</dbReference>
<dbReference type="OrthoDB" id="6359816at2759"/>
<gene>
    <name evidence="2" type="ORF">PYCCODRAFT_1433868</name>
</gene>
<feature type="compositionally biased region" description="Acidic residues" evidence="1">
    <location>
        <begin position="139"/>
        <end position="158"/>
    </location>
</feature>
<evidence type="ECO:0000313" key="3">
    <source>
        <dbReference type="Proteomes" id="UP000193067"/>
    </source>
</evidence>
<dbReference type="Proteomes" id="UP000193067">
    <property type="component" value="Unassembled WGS sequence"/>
</dbReference>
<feature type="compositionally biased region" description="Polar residues" evidence="1">
    <location>
        <begin position="163"/>
        <end position="176"/>
    </location>
</feature>
<keyword evidence="3" id="KW-1185">Reference proteome</keyword>
<reference evidence="2 3" key="1">
    <citation type="journal article" date="2015" name="Biotechnol. Biofuels">
        <title>Enhanced degradation of softwood versus hardwood by the white-rot fungus Pycnoporus coccineus.</title>
        <authorList>
            <person name="Couturier M."/>
            <person name="Navarro D."/>
            <person name="Chevret D."/>
            <person name="Henrissat B."/>
            <person name="Piumi F."/>
            <person name="Ruiz-Duenas F.J."/>
            <person name="Martinez A.T."/>
            <person name="Grigoriev I.V."/>
            <person name="Riley R."/>
            <person name="Lipzen A."/>
            <person name="Berrin J.G."/>
            <person name="Master E.R."/>
            <person name="Rosso M.N."/>
        </authorList>
    </citation>
    <scope>NUCLEOTIDE SEQUENCE [LARGE SCALE GENOMIC DNA]</scope>
    <source>
        <strain evidence="2 3">BRFM310</strain>
    </source>
</reference>
<evidence type="ECO:0000256" key="1">
    <source>
        <dbReference type="SAM" id="MobiDB-lite"/>
    </source>
</evidence>
<sequence length="394" mass="43528">MDHGREDAESSTPRHTATKKGKKEKKRLKRSNREQGDTPDELEPVLPVASTSREDVLRAALLASASGRFFEDVKFHAFSRRGRDGSVTTPLPVLANTSLLRKASSYFDYLFANAGFAESALVDIDAPYPSERPKVSTDYDYDSDSDLEEDGDDEDDAVVDFRAQSNSEDTTDTSGECSGREPKQAVGHELDDQGRACNGNGAQDASPSSEVRPSRRRGRVVFLDGVAHKTWKAFVLYAYLGDVSFAPLRSEGKASPPVVGIQQTPPCSPKSLYRLAERYDVESLKALCRQEIMKRLHPHNILQEVFSTFSSLYPAIQDLELEYLQHHINEQVIKDTLPVWIAALARGQLPASSERVISALILSRLPVAVKPNTKSCPNGCTTSTYYCQSCGMTF</sequence>
<protein>
    <recommendedName>
        <fullName evidence="4">BTB domain-containing protein</fullName>
    </recommendedName>
</protein>
<feature type="region of interest" description="Disordered" evidence="1">
    <location>
        <begin position="1"/>
        <end position="47"/>
    </location>
</feature>
<evidence type="ECO:0008006" key="4">
    <source>
        <dbReference type="Google" id="ProtNLM"/>
    </source>
</evidence>
<feature type="compositionally biased region" description="Basic and acidic residues" evidence="1">
    <location>
        <begin position="178"/>
        <end position="194"/>
    </location>
</feature>
<feature type="region of interest" description="Disordered" evidence="1">
    <location>
        <begin position="127"/>
        <end position="214"/>
    </location>
</feature>
<name>A0A1Y2IS98_TRAC3</name>
<accession>A0A1Y2IS98</accession>
<proteinExistence type="predicted"/>
<dbReference type="InterPro" id="IPR011333">
    <property type="entry name" value="SKP1/BTB/POZ_sf"/>
</dbReference>
<dbReference type="STRING" id="1353009.A0A1Y2IS98"/>
<dbReference type="AlphaFoldDB" id="A0A1Y2IS98"/>
<feature type="compositionally biased region" description="Basic residues" evidence="1">
    <location>
        <begin position="16"/>
        <end position="30"/>
    </location>
</feature>